<reference evidence="2" key="1">
    <citation type="submission" date="2023-03" db="EMBL/GenBank/DDBJ databases">
        <title>Massive genome expansion in bonnet fungi (Mycena s.s.) driven by repeated elements and novel gene families across ecological guilds.</title>
        <authorList>
            <consortium name="Lawrence Berkeley National Laboratory"/>
            <person name="Harder C.B."/>
            <person name="Miyauchi S."/>
            <person name="Viragh M."/>
            <person name="Kuo A."/>
            <person name="Thoen E."/>
            <person name="Andreopoulos B."/>
            <person name="Lu D."/>
            <person name="Skrede I."/>
            <person name="Drula E."/>
            <person name="Henrissat B."/>
            <person name="Morin E."/>
            <person name="Kohler A."/>
            <person name="Barry K."/>
            <person name="LaButti K."/>
            <person name="Morin E."/>
            <person name="Salamov A."/>
            <person name="Lipzen A."/>
            <person name="Mereny Z."/>
            <person name="Hegedus B."/>
            <person name="Baldrian P."/>
            <person name="Stursova M."/>
            <person name="Weitz H."/>
            <person name="Taylor A."/>
            <person name="Grigoriev I.V."/>
            <person name="Nagy L.G."/>
            <person name="Martin F."/>
            <person name="Kauserud H."/>
        </authorList>
    </citation>
    <scope>NUCLEOTIDE SEQUENCE</scope>
    <source>
        <strain evidence="2">CBHHK002</strain>
    </source>
</reference>
<protein>
    <recommendedName>
        <fullName evidence="4">Ricin B lectin domain-containing protein</fullName>
    </recommendedName>
</protein>
<keyword evidence="1" id="KW-0732">Signal</keyword>
<dbReference type="InterPro" id="IPR035992">
    <property type="entry name" value="Ricin_B-like_lectins"/>
</dbReference>
<evidence type="ECO:0000313" key="3">
    <source>
        <dbReference type="Proteomes" id="UP001218218"/>
    </source>
</evidence>
<proteinExistence type="predicted"/>
<dbReference type="AlphaFoldDB" id="A0AAD7AC07"/>
<gene>
    <name evidence="2" type="ORF">DFH08DRAFT_934472</name>
</gene>
<dbReference type="SUPFAM" id="SSF50370">
    <property type="entry name" value="Ricin B-like lectins"/>
    <property type="match status" value="1"/>
</dbReference>
<feature type="signal peptide" evidence="1">
    <location>
        <begin position="1"/>
        <end position="19"/>
    </location>
</feature>
<dbReference type="EMBL" id="JARIHO010000011">
    <property type="protein sequence ID" value="KAJ7353629.1"/>
    <property type="molecule type" value="Genomic_DNA"/>
</dbReference>
<dbReference type="Gene3D" id="2.80.10.50">
    <property type="match status" value="1"/>
</dbReference>
<organism evidence="2 3">
    <name type="scientific">Mycena albidolilacea</name>
    <dbReference type="NCBI Taxonomy" id="1033008"/>
    <lineage>
        <taxon>Eukaryota</taxon>
        <taxon>Fungi</taxon>
        <taxon>Dikarya</taxon>
        <taxon>Basidiomycota</taxon>
        <taxon>Agaricomycotina</taxon>
        <taxon>Agaricomycetes</taxon>
        <taxon>Agaricomycetidae</taxon>
        <taxon>Agaricales</taxon>
        <taxon>Marasmiineae</taxon>
        <taxon>Mycenaceae</taxon>
        <taxon>Mycena</taxon>
    </lineage>
</organism>
<keyword evidence="3" id="KW-1185">Reference proteome</keyword>
<evidence type="ECO:0000256" key="1">
    <source>
        <dbReference type="SAM" id="SignalP"/>
    </source>
</evidence>
<name>A0AAD7AC07_9AGAR</name>
<feature type="chain" id="PRO_5042152482" description="Ricin B lectin domain-containing protein" evidence="1">
    <location>
        <begin position="20"/>
        <end position="201"/>
    </location>
</feature>
<dbReference type="Proteomes" id="UP001218218">
    <property type="component" value="Unassembled WGS sequence"/>
</dbReference>
<evidence type="ECO:0000313" key="2">
    <source>
        <dbReference type="EMBL" id="KAJ7353629.1"/>
    </source>
</evidence>
<accession>A0AAD7AC07</accession>
<comment type="caution">
    <text evidence="2">The sequence shown here is derived from an EMBL/GenBank/DDBJ whole genome shotgun (WGS) entry which is preliminary data.</text>
</comment>
<sequence length="201" mass="21319">MLTISAIATLIFAAAAVVAQLPPIPVGELINIKDFQGNVFDLADRSTQNFAPVQTLNRKPGEGAQGWTIQKSPTGNGFIIQNPFTTISNTGVLAGLDHKGVQICGNGGGAPPTVWNIIPNASGAGYNILEASSNLSVTSWQALTSPIVTPSAPLTLQLFDPKVPQQIFNFPLCEPVFITCEFLCPQNNQQLLFNAATRAVF</sequence>
<evidence type="ECO:0008006" key="4">
    <source>
        <dbReference type="Google" id="ProtNLM"/>
    </source>
</evidence>